<evidence type="ECO:0000313" key="1">
    <source>
        <dbReference type="EMBL" id="HDQ99489.1"/>
    </source>
</evidence>
<proteinExistence type="predicted"/>
<dbReference type="PROSITE" id="PS51257">
    <property type="entry name" value="PROKAR_LIPOPROTEIN"/>
    <property type="match status" value="1"/>
</dbReference>
<protein>
    <recommendedName>
        <fullName evidence="2">Right-handed parallel beta-helix repeat-containing protein</fullName>
    </recommendedName>
</protein>
<reference evidence="1" key="1">
    <citation type="journal article" date="2020" name="mSystems">
        <title>Genome- and Community-Level Interaction Insights into Carbon Utilization and Element Cycling Functions of Hydrothermarchaeota in Hydrothermal Sediment.</title>
        <authorList>
            <person name="Zhou Z."/>
            <person name="Liu Y."/>
            <person name="Xu W."/>
            <person name="Pan J."/>
            <person name="Luo Z.H."/>
            <person name="Li M."/>
        </authorList>
    </citation>
    <scope>NUCLEOTIDE SEQUENCE [LARGE SCALE GENOMIC DNA]</scope>
    <source>
        <strain evidence="1">SpSt-1182</strain>
    </source>
</reference>
<sequence length="644" mass="67091">MLTRLRGPAFALILLALSCPRVLKVGIIEPRAGTLVRGTTVVRARASGPSPVISVELLTGERSLGVATNAAGNVYEISFSSATLLPDTSAELVCVALDADGTTARSAPVRVRVFPGTRHEGELARPETWTESGNPHIVEGNLRVRALLRLEAGTEVHFVPGASITVGLGVPGALQASGRPGRPVRFTSLAAPPAPGDWRGLRFHAAAGPESSRLRHCIVEYGTDLVYSDAAGISIETCSLRHASGFGAIADSTGFALFADNHVTACELPVRVGPAWTDRLAADNVFIGNRHDAAGIIGRELRASATWPRREWSWCLLGPLTVSGPSAPTLEISPGCSVLFSDSAAIRVGIGLPGALRAVGEGQPVVLAPLDSAAGWPGIELWPAADPLRTALSNCVVTGAGRAASAALLVLAPATVTDVTITDSRATGVRVSGAGFNLFARNTITGGAGRPLSIEAEWLGSIGPANRFDGNARDTVEVRPGRVVRSAWWGNLGVPHRVTGPVSVGGANAPTLTIDAGAHFVFDPEAGLTVGLDSTGVLLALGAGDSVTFTGGDTVRGAWQGITLGRYAGSSRLERCRLLYGGRDHPGILHVRESNPVITGCEIGWSSNHCVVLTSSPLDPDQLEEDNWIHEPAPGYDEIFEEGR</sequence>
<dbReference type="Gene3D" id="2.60.40.10">
    <property type="entry name" value="Immunoglobulins"/>
    <property type="match status" value="1"/>
</dbReference>
<name>A0A7V0T5C6_UNCW3</name>
<dbReference type="InterPro" id="IPR011050">
    <property type="entry name" value="Pectin_lyase_fold/virulence"/>
</dbReference>
<gene>
    <name evidence="1" type="ORF">ENN51_04300</name>
</gene>
<dbReference type="AlphaFoldDB" id="A0A7V0T5C6"/>
<evidence type="ECO:0008006" key="2">
    <source>
        <dbReference type="Google" id="ProtNLM"/>
    </source>
</evidence>
<dbReference type="Proteomes" id="UP000885672">
    <property type="component" value="Unassembled WGS sequence"/>
</dbReference>
<dbReference type="InterPro" id="IPR013783">
    <property type="entry name" value="Ig-like_fold"/>
</dbReference>
<organism evidence="1">
    <name type="scientific">candidate division WOR-3 bacterium</name>
    <dbReference type="NCBI Taxonomy" id="2052148"/>
    <lineage>
        <taxon>Bacteria</taxon>
        <taxon>Bacteria division WOR-3</taxon>
    </lineage>
</organism>
<accession>A0A7V0T5C6</accession>
<comment type="caution">
    <text evidence="1">The sequence shown here is derived from an EMBL/GenBank/DDBJ whole genome shotgun (WGS) entry which is preliminary data.</text>
</comment>
<dbReference type="EMBL" id="DSBX01000161">
    <property type="protein sequence ID" value="HDQ99489.1"/>
    <property type="molecule type" value="Genomic_DNA"/>
</dbReference>
<dbReference type="SUPFAM" id="SSF51126">
    <property type="entry name" value="Pectin lyase-like"/>
    <property type="match status" value="1"/>
</dbReference>